<name>A0A7J7MIW1_9MAGN</name>
<evidence type="ECO:0000313" key="1">
    <source>
        <dbReference type="EMBL" id="KAF6154865.1"/>
    </source>
</evidence>
<keyword evidence="2" id="KW-1185">Reference proteome</keyword>
<dbReference type="SUPFAM" id="SSF52540">
    <property type="entry name" value="P-loop containing nucleoside triphosphate hydrolases"/>
    <property type="match status" value="1"/>
</dbReference>
<accession>A0A7J7MIW1</accession>
<dbReference type="InterPro" id="IPR027417">
    <property type="entry name" value="P-loop_NTPase"/>
</dbReference>
<evidence type="ECO:0000313" key="2">
    <source>
        <dbReference type="Proteomes" id="UP000541444"/>
    </source>
</evidence>
<dbReference type="AlphaFoldDB" id="A0A7J7MIW1"/>
<proteinExistence type="predicted"/>
<protein>
    <submittedName>
        <fullName evidence="1">Uncharacterized protein</fullName>
    </submittedName>
</protein>
<dbReference type="EMBL" id="JACGCM010001448">
    <property type="protein sequence ID" value="KAF6154865.1"/>
    <property type="molecule type" value="Genomic_DNA"/>
</dbReference>
<gene>
    <name evidence="1" type="ORF">GIB67_018302</name>
</gene>
<dbReference type="Gene3D" id="3.40.50.300">
    <property type="entry name" value="P-loop containing nucleotide triphosphate hydrolases"/>
    <property type="match status" value="2"/>
</dbReference>
<dbReference type="OrthoDB" id="6362633at2759"/>
<comment type="caution">
    <text evidence="1">The sequence shown here is derived from an EMBL/GenBank/DDBJ whole genome shotgun (WGS) entry which is preliminary data.</text>
</comment>
<sequence length="104" mass="12037">MENPKEAHARRGAPWTFDPARLLTFLKTFRSQGSVYVPSFNHGIGDPVEDHTFVILHRKVVIVEGNYLFLDEGVLKEVSSVFNEKWFIEVGIDKVMERVLKRHI</sequence>
<organism evidence="1 2">
    <name type="scientific">Kingdonia uniflora</name>
    <dbReference type="NCBI Taxonomy" id="39325"/>
    <lineage>
        <taxon>Eukaryota</taxon>
        <taxon>Viridiplantae</taxon>
        <taxon>Streptophyta</taxon>
        <taxon>Embryophyta</taxon>
        <taxon>Tracheophyta</taxon>
        <taxon>Spermatophyta</taxon>
        <taxon>Magnoliopsida</taxon>
        <taxon>Ranunculales</taxon>
        <taxon>Circaeasteraceae</taxon>
        <taxon>Kingdonia</taxon>
    </lineage>
</organism>
<reference evidence="1 2" key="1">
    <citation type="journal article" date="2020" name="IScience">
        <title>Genome Sequencing of the Endangered Kingdonia uniflora (Circaeasteraceae, Ranunculales) Reveals Potential Mechanisms of Evolutionary Specialization.</title>
        <authorList>
            <person name="Sun Y."/>
            <person name="Deng T."/>
            <person name="Zhang A."/>
            <person name="Moore M.J."/>
            <person name="Landis J.B."/>
            <person name="Lin N."/>
            <person name="Zhang H."/>
            <person name="Zhang X."/>
            <person name="Huang J."/>
            <person name="Zhang X."/>
            <person name="Sun H."/>
            <person name="Wang H."/>
        </authorList>
    </citation>
    <scope>NUCLEOTIDE SEQUENCE [LARGE SCALE GENOMIC DNA]</scope>
    <source>
        <strain evidence="1">TB1705</strain>
        <tissue evidence="1">Leaf</tissue>
    </source>
</reference>
<dbReference type="Proteomes" id="UP000541444">
    <property type="component" value="Unassembled WGS sequence"/>
</dbReference>